<proteinExistence type="predicted"/>
<reference evidence="4" key="4">
    <citation type="journal article" date="2008" name="Nucleic Acids Res.">
        <title>The rice annotation project database (RAP-DB): 2008 update.</title>
        <authorList>
            <consortium name="The rice annotation project (RAP)"/>
        </authorList>
    </citation>
    <scope>GENOME REANNOTATION</scope>
    <source>
        <strain evidence="4">cv. Nipponbare</strain>
    </source>
</reference>
<reference evidence="2" key="1">
    <citation type="submission" date="2001-10" db="EMBL/GenBank/DDBJ databases">
        <title>Oryza sativa nipponbare(GA3) genomic DNA, chromosome 6, PAC clone:P0417D05.</title>
        <authorList>
            <person name="Sasaki T."/>
            <person name="Matsumoto T."/>
            <person name="Yamamoto K."/>
        </authorList>
    </citation>
    <scope>NUCLEOTIDE SEQUENCE</scope>
</reference>
<feature type="region of interest" description="Disordered" evidence="1">
    <location>
        <begin position="85"/>
        <end position="118"/>
    </location>
</feature>
<reference evidence="4" key="3">
    <citation type="journal article" date="2005" name="Nature">
        <title>The map-based sequence of the rice genome.</title>
        <authorList>
            <consortium name="International rice genome sequencing project (IRGSP)"/>
            <person name="Matsumoto T."/>
            <person name="Wu J."/>
            <person name="Kanamori H."/>
            <person name="Katayose Y."/>
            <person name="Fujisawa M."/>
            <person name="Namiki N."/>
            <person name="Mizuno H."/>
            <person name="Yamamoto K."/>
            <person name="Antonio B.A."/>
            <person name="Baba T."/>
            <person name="Sakata K."/>
            <person name="Nagamura Y."/>
            <person name="Aoki H."/>
            <person name="Arikawa K."/>
            <person name="Arita K."/>
            <person name="Bito T."/>
            <person name="Chiden Y."/>
            <person name="Fujitsuka N."/>
            <person name="Fukunaka R."/>
            <person name="Hamada M."/>
            <person name="Harada C."/>
            <person name="Hayashi A."/>
            <person name="Hijishita S."/>
            <person name="Honda M."/>
            <person name="Hosokawa S."/>
            <person name="Ichikawa Y."/>
            <person name="Idonuma A."/>
            <person name="Iijima M."/>
            <person name="Ikeda M."/>
            <person name="Ikeno M."/>
            <person name="Ito K."/>
            <person name="Ito S."/>
            <person name="Ito T."/>
            <person name="Ito Y."/>
            <person name="Ito Y."/>
            <person name="Iwabuchi A."/>
            <person name="Kamiya K."/>
            <person name="Karasawa W."/>
            <person name="Kurita K."/>
            <person name="Katagiri S."/>
            <person name="Kikuta A."/>
            <person name="Kobayashi H."/>
            <person name="Kobayashi N."/>
            <person name="Machita K."/>
            <person name="Maehara T."/>
            <person name="Masukawa M."/>
            <person name="Mizubayashi T."/>
            <person name="Mukai Y."/>
            <person name="Nagasaki H."/>
            <person name="Nagata Y."/>
            <person name="Naito S."/>
            <person name="Nakashima M."/>
            <person name="Nakama Y."/>
            <person name="Nakamichi Y."/>
            <person name="Nakamura M."/>
            <person name="Meguro A."/>
            <person name="Negishi M."/>
            <person name="Ohta I."/>
            <person name="Ohta T."/>
            <person name="Okamoto M."/>
            <person name="Ono N."/>
            <person name="Saji S."/>
            <person name="Sakaguchi M."/>
            <person name="Sakai K."/>
            <person name="Shibata M."/>
            <person name="Shimokawa T."/>
            <person name="Song J."/>
            <person name="Takazaki Y."/>
            <person name="Terasawa K."/>
            <person name="Tsugane M."/>
            <person name="Tsuji K."/>
            <person name="Ueda S."/>
            <person name="Waki K."/>
            <person name="Yamagata H."/>
            <person name="Yamamoto M."/>
            <person name="Yamamoto S."/>
            <person name="Yamane H."/>
            <person name="Yoshiki S."/>
            <person name="Yoshihara R."/>
            <person name="Yukawa K."/>
            <person name="Zhong H."/>
            <person name="Yano M."/>
            <person name="Yuan Q."/>
            <person name="Ouyang S."/>
            <person name="Liu J."/>
            <person name="Jones K.M."/>
            <person name="Gansberger K."/>
            <person name="Moffat K."/>
            <person name="Hill J."/>
            <person name="Bera J."/>
            <person name="Fadrosh D."/>
            <person name="Jin S."/>
            <person name="Johri S."/>
            <person name="Kim M."/>
            <person name="Overton L."/>
            <person name="Reardon M."/>
            <person name="Tsitrin T."/>
            <person name="Vuong H."/>
            <person name="Weaver B."/>
            <person name="Ciecko A."/>
            <person name="Tallon L."/>
            <person name="Jackson J."/>
            <person name="Pai G."/>
            <person name="Aken S.V."/>
            <person name="Utterback T."/>
            <person name="Reidmuller S."/>
            <person name="Feldblyum T."/>
            <person name="Hsiao J."/>
            <person name="Zismann V."/>
            <person name="Iobst S."/>
            <person name="de Vazeille A.R."/>
            <person name="Buell C.R."/>
            <person name="Ying K."/>
            <person name="Li Y."/>
            <person name="Lu T."/>
            <person name="Huang Y."/>
            <person name="Zhao Q."/>
            <person name="Feng Q."/>
            <person name="Zhang L."/>
            <person name="Zhu J."/>
            <person name="Weng Q."/>
            <person name="Mu J."/>
            <person name="Lu Y."/>
            <person name="Fan D."/>
            <person name="Liu Y."/>
            <person name="Guan J."/>
            <person name="Zhang Y."/>
            <person name="Yu S."/>
            <person name="Liu X."/>
            <person name="Zhang Y."/>
            <person name="Hong G."/>
            <person name="Han B."/>
            <person name="Choisne N."/>
            <person name="Demange N."/>
            <person name="Orjeda G."/>
            <person name="Samain S."/>
            <person name="Cattolico L."/>
            <person name="Pelletier E."/>
            <person name="Couloux A."/>
            <person name="Segurens B."/>
            <person name="Wincker P."/>
            <person name="D'Hont A."/>
            <person name="Scarpelli C."/>
            <person name="Weissenbach J."/>
            <person name="Salanoubat M."/>
            <person name="Quetier F."/>
            <person name="Yu Y."/>
            <person name="Kim H.R."/>
            <person name="Rambo T."/>
            <person name="Currie J."/>
            <person name="Collura K."/>
            <person name="Luo M."/>
            <person name="Yang T."/>
            <person name="Ammiraju J.S.S."/>
            <person name="Engler F."/>
            <person name="Soderlund C."/>
            <person name="Wing R.A."/>
            <person name="Palmer L.E."/>
            <person name="de la Bastide M."/>
            <person name="Spiegel L."/>
            <person name="Nascimento L."/>
            <person name="Zutavern T."/>
            <person name="O'Shaughnessy A."/>
            <person name="Dike S."/>
            <person name="Dedhia N."/>
            <person name="Preston R."/>
            <person name="Balija V."/>
            <person name="McCombie W.R."/>
            <person name="Chow T."/>
            <person name="Chen H."/>
            <person name="Chung M."/>
            <person name="Chen C."/>
            <person name="Shaw J."/>
            <person name="Wu H."/>
            <person name="Hsiao K."/>
            <person name="Chao Y."/>
            <person name="Chu M."/>
            <person name="Cheng C."/>
            <person name="Hour A."/>
            <person name="Lee P."/>
            <person name="Lin S."/>
            <person name="Lin Y."/>
            <person name="Liou J."/>
            <person name="Liu S."/>
            <person name="Hsing Y."/>
            <person name="Raghuvanshi S."/>
            <person name="Mohanty A."/>
            <person name="Bharti A.K."/>
            <person name="Gaur A."/>
            <person name="Gupta V."/>
            <person name="Kumar D."/>
            <person name="Ravi V."/>
            <person name="Vij S."/>
            <person name="Kapur A."/>
            <person name="Khurana P."/>
            <person name="Khurana P."/>
            <person name="Khurana J.P."/>
            <person name="Tyagi A.K."/>
            <person name="Gaikwad K."/>
            <person name="Singh A."/>
            <person name="Dalal V."/>
            <person name="Srivastava S."/>
            <person name="Dixit A."/>
            <person name="Pal A.K."/>
            <person name="Ghazi I.A."/>
            <person name="Yadav M."/>
            <person name="Pandit A."/>
            <person name="Bhargava A."/>
            <person name="Sureshbabu K."/>
            <person name="Batra K."/>
            <person name="Sharma T.R."/>
            <person name="Mohapatra T."/>
            <person name="Singh N.K."/>
            <person name="Messing J."/>
            <person name="Nelson A.B."/>
            <person name="Fuks G."/>
            <person name="Kavchok S."/>
            <person name="Keizer G."/>
            <person name="Linton E."/>
            <person name="Llaca V."/>
            <person name="Song R."/>
            <person name="Tanyolac B."/>
            <person name="Young S."/>
            <person name="Ho-Il K."/>
            <person name="Hahn J.H."/>
            <person name="Sangsakoo G."/>
            <person name="Vanavichit A."/>
            <person name="de Mattos Luiz.A.T."/>
            <person name="Zimmer P.D."/>
            <person name="Malone G."/>
            <person name="Dellagostin O."/>
            <person name="de Oliveira A.C."/>
            <person name="Bevan M."/>
            <person name="Bancroft I."/>
            <person name="Minx P."/>
            <person name="Cordum H."/>
            <person name="Wilson R."/>
            <person name="Cheng Z."/>
            <person name="Jin W."/>
            <person name="Jiang J."/>
            <person name="Leong S.A."/>
            <person name="Iwama H."/>
            <person name="Gojobori T."/>
            <person name="Itoh T."/>
            <person name="Niimura Y."/>
            <person name="Fujii Y."/>
            <person name="Habara T."/>
            <person name="Sakai H."/>
            <person name="Sato Y."/>
            <person name="Wilson G."/>
            <person name="Kumar K."/>
            <person name="McCouch S."/>
            <person name="Juretic N."/>
            <person name="Hoen D."/>
            <person name="Wright S."/>
            <person name="Bruskiewich R."/>
            <person name="Bureau T."/>
            <person name="Miyao A."/>
            <person name="Hirochika H."/>
            <person name="Nishikawa T."/>
            <person name="Kadowaki K."/>
            <person name="Sugiura M."/>
            <person name="Burr B."/>
            <person name="Sasaki T."/>
        </authorList>
    </citation>
    <scope>NUCLEOTIDE SEQUENCE [LARGE SCALE GENOMIC DNA]</scope>
    <source>
        <strain evidence="4">cv. Nipponbare</strain>
    </source>
</reference>
<name>Q69UD4_ORYSJ</name>
<evidence type="ECO:0000256" key="1">
    <source>
        <dbReference type="SAM" id="MobiDB-lite"/>
    </source>
</evidence>
<feature type="compositionally biased region" description="Basic and acidic residues" evidence="1">
    <location>
        <begin position="107"/>
        <end position="118"/>
    </location>
</feature>
<sequence>MKPVAAGSGWDEAHRRQIWPSSSWSPLVTVRRPGCRRRRRPRRHPLVVVVVAAHSSSSSSLPPTRRRRGRPLVVGVVVVGVGAAATTTPGEERPHVEGSVDGGAETVRGEKRVSDGKE</sequence>
<organism evidence="3 4">
    <name type="scientific">Oryza sativa subsp. japonica</name>
    <name type="common">Rice</name>
    <dbReference type="NCBI Taxonomy" id="39947"/>
    <lineage>
        <taxon>Eukaryota</taxon>
        <taxon>Viridiplantae</taxon>
        <taxon>Streptophyta</taxon>
        <taxon>Embryophyta</taxon>
        <taxon>Tracheophyta</taxon>
        <taxon>Spermatophyta</taxon>
        <taxon>Magnoliopsida</taxon>
        <taxon>Liliopsida</taxon>
        <taxon>Poales</taxon>
        <taxon>Poaceae</taxon>
        <taxon>BOP clade</taxon>
        <taxon>Oryzoideae</taxon>
        <taxon>Oryzeae</taxon>
        <taxon>Oryzinae</taxon>
        <taxon>Oryza</taxon>
        <taxon>Oryza sativa</taxon>
    </lineage>
</organism>
<evidence type="ECO:0000313" key="4">
    <source>
        <dbReference type="Proteomes" id="UP000000763"/>
    </source>
</evidence>
<dbReference type="Proteomes" id="UP000000763">
    <property type="component" value="Chromosome 6"/>
</dbReference>
<evidence type="ECO:0000313" key="2">
    <source>
        <dbReference type="EMBL" id="BAD33032.1"/>
    </source>
</evidence>
<dbReference type="EMBL" id="AP004571">
    <property type="protein sequence ID" value="BAD33135.1"/>
    <property type="molecule type" value="Genomic_DNA"/>
</dbReference>
<gene>
    <name evidence="2" type="ORF">P0417D05.6</name>
    <name evidence="3" type="ORF">P0652A05.38</name>
</gene>
<dbReference type="AlphaFoldDB" id="Q69UD4"/>
<protein>
    <submittedName>
        <fullName evidence="3">Uncharacterized protein</fullName>
    </submittedName>
</protein>
<dbReference type="EMBL" id="AP004236">
    <property type="protein sequence ID" value="BAD33032.1"/>
    <property type="molecule type" value="Genomic_DNA"/>
</dbReference>
<evidence type="ECO:0000313" key="3">
    <source>
        <dbReference type="EMBL" id="BAD33135.1"/>
    </source>
</evidence>
<reference evidence="3" key="2">
    <citation type="submission" date="2001-12" db="EMBL/GenBank/DDBJ databases">
        <title>Oryza sativa nipponbare(GA3) genomic DNA, chromosome 6, PAC clone:P0652A05.</title>
        <authorList>
            <person name="Sasaki T."/>
            <person name="Matsumoto T."/>
            <person name="Yamamoto K."/>
        </authorList>
    </citation>
    <scope>NUCLEOTIDE SEQUENCE</scope>
</reference>
<accession>Q69UD4</accession>